<protein>
    <submittedName>
        <fullName evidence="1">Uncharacterized protein</fullName>
    </submittedName>
</protein>
<evidence type="ECO:0000313" key="1">
    <source>
        <dbReference type="EMBL" id="JAD36710.1"/>
    </source>
</evidence>
<sequence>MIHQEKKFSYKLFHYQRNERIIYITYFGEAIL</sequence>
<dbReference type="AlphaFoldDB" id="A0A0A8ZJ05"/>
<dbReference type="EMBL" id="GBRH01261185">
    <property type="protein sequence ID" value="JAD36710.1"/>
    <property type="molecule type" value="Transcribed_RNA"/>
</dbReference>
<name>A0A0A8ZJ05_ARUDO</name>
<proteinExistence type="predicted"/>
<reference evidence="1" key="2">
    <citation type="journal article" date="2015" name="Data Brief">
        <title>Shoot transcriptome of the giant reed, Arundo donax.</title>
        <authorList>
            <person name="Barrero R.A."/>
            <person name="Guerrero F.D."/>
            <person name="Moolhuijzen P."/>
            <person name="Goolsby J.A."/>
            <person name="Tidwell J."/>
            <person name="Bellgard S.E."/>
            <person name="Bellgard M.I."/>
        </authorList>
    </citation>
    <scope>NUCLEOTIDE SEQUENCE</scope>
    <source>
        <tissue evidence="1">Shoot tissue taken approximately 20 cm above the soil surface</tissue>
    </source>
</reference>
<accession>A0A0A8ZJ05</accession>
<reference evidence="1" key="1">
    <citation type="submission" date="2014-09" db="EMBL/GenBank/DDBJ databases">
        <authorList>
            <person name="Magalhaes I.L.F."/>
            <person name="Oliveira U."/>
            <person name="Santos F.R."/>
            <person name="Vidigal T.H.D.A."/>
            <person name="Brescovit A.D."/>
            <person name="Santos A.J."/>
        </authorList>
    </citation>
    <scope>NUCLEOTIDE SEQUENCE</scope>
    <source>
        <tissue evidence="1">Shoot tissue taken approximately 20 cm above the soil surface</tissue>
    </source>
</reference>
<organism evidence="1">
    <name type="scientific">Arundo donax</name>
    <name type="common">Giant reed</name>
    <name type="synonym">Donax arundinaceus</name>
    <dbReference type="NCBI Taxonomy" id="35708"/>
    <lineage>
        <taxon>Eukaryota</taxon>
        <taxon>Viridiplantae</taxon>
        <taxon>Streptophyta</taxon>
        <taxon>Embryophyta</taxon>
        <taxon>Tracheophyta</taxon>
        <taxon>Spermatophyta</taxon>
        <taxon>Magnoliopsida</taxon>
        <taxon>Liliopsida</taxon>
        <taxon>Poales</taxon>
        <taxon>Poaceae</taxon>
        <taxon>PACMAD clade</taxon>
        <taxon>Arundinoideae</taxon>
        <taxon>Arundineae</taxon>
        <taxon>Arundo</taxon>
    </lineage>
</organism>